<feature type="transmembrane region" description="Helical" evidence="1">
    <location>
        <begin position="173"/>
        <end position="194"/>
    </location>
</feature>
<keyword evidence="1" id="KW-0812">Transmembrane</keyword>
<dbReference type="Proteomes" id="UP000195105">
    <property type="component" value="Unassembled WGS sequence"/>
</dbReference>
<name>A0A243R923_9ACTN</name>
<reference evidence="2 3" key="1">
    <citation type="submission" date="2017-05" db="EMBL/GenBank/DDBJ databases">
        <title>Biotechnological potential of actinobacteria isolated from South African environments.</title>
        <authorList>
            <person name="Le Roes-Hill M."/>
            <person name="Prins A."/>
            <person name="Durrell K.A."/>
        </authorList>
    </citation>
    <scope>NUCLEOTIDE SEQUENCE [LARGE SCALE GENOMIC DNA]</scope>
    <source>
        <strain evidence="2 3">HMC13</strain>
    </source>
</reference>
<keyword evidence="3" id="KW-1185">Reference proteome</keyword>
<accession>A0A243R923</accession>
<keyword evidence="1" id="KW-1133">Transmembrane helix</keyword>
<sequence length="215" mass="23312">MALLVWGAPPASAGGPTSVLVVSPASEETASLYYDDKEYKQLERLLGNPVTGTRGKPPEADLTRRVTVTWMVHDISPWRLDQIFSADEGGEMWIHTAANLPRPVNGSWHRAERSDELSALLTELGVLGRASDDTGFTDVMSAPWVTQKAEATAPEPAVTVRAQVPAVDDGTDWWWVLPGAAGGAVLALVLRSFASRTPFLRRDRGGEPKRELLDA</sequence>
<evidence type="ECO:0000313" key="3">
    <source>
        <dbReference type="Proteomes" id="UP000195105"/>
    </source>
</evidence>
<dbReference type="AlphaFoldDB" id="A0A243R923"/>
<organism evidence="2 3">
    <name type="scientific">Streptomyces swartbergensis</name>
    <dbReference type="NCBI Taxonomy" id="487165"/>
    <lineage>
        <taxon>Bacteria</taxon>
        <taxon>Bacillati</taxon>
        <taxon>Actinomycetota</taxon>
        <taxon>Actinomycetes</taxon>
        <taxon>Kitasatosporales</taxon>
        <taxon>Streptomycetaceae</taxon>
        <taxon>Streptomyces</taxon>
    </lineage>
</organism>
<evidence type="ECO:0000256" key="1">
    <source>
        <dbReference type="SAM" id="Phobius"/>
    </source>
</evidence>
<evidence type="ECO:0000313" key="2">
    <source>
        <dbReference type="EMBL" id="OUC91102.1"/>
    </source>
</evidence>
<gene>
    <name evidence="2" type="ORF">CA983_40225</name>
</gene>
<dbReference type="EMBL" id="NGFN01000477">
    <property type="protein sequence ID" value="OUC91102.1"/>
    <property type="molecule type" value="Genomic_DNA"/>
</dbReference>
<proteinExistence type="predicted"/>
<comment type="caution">
    <text evidence="2">The sequence shown here is derived from an EMBL/GenBank/DDBJ whole genome shotgun (WGS) entry which is preliminary data.</text>
</comment>
<protein>
    <submittedName>
        <fullName evidence="2">Uncharacterized protein</fullName>
    </submittedName>
</protein>
<keyword evidence="1" id="KW-0472">Membrane</keyword>